<accession>A0A482PU43</accession>
<sequence length="291" mass="32357">MFSIKGYLPISASVSVPAENHSNTLGILGKRTIETTPEKKGLLVFLGEKSVGQQTLNIIGQNICRAITGKPLYDLLFLKKDTRDDFQEKKMEYIYPDINKEHLKSSDQDVAVTAAAHIVITEMNVLLPENLTPGDYRKIYIPGIGLSGLPVLQCGDEMLSPSNIVNRLHENNLHKIKDIRLTSCHSADIYANKDFSPEEIKKALTPNSGWLARALFGEQCSLATKVYKEFECRGIDVSVSGYNGKGVFYVREHGKPTTHLRSTTVPATPDHTVRRSDFRVSLGRTQPTDID</sequence>
<name>A0A482PU43_CITRO</name>
<protein>
    <submittedName>
        <fullName evidence="1">Secretion protein EspS</fullName>
    </submittedName>
</protein>
<dbReference type="EMBL" id="CP038008">
    <property type="protein sequence ID" value="QBY31572.1"/>
    <property type="molecule type" value="Genomic_DNA"/>
</dbReference>
<dbReference type="AlphaFoldDB" id="A0A482PU43"/>
<dbReference type="OMA" id="CHSADIY"/>
<evidence type="ECO:0000313" key="1">
    <source>
        <dbReference type="EMBL" id="QBY31572.1"/>
    </source>
</evidence>
<organism evidence="1">
    <name type="scientific">Citrobacter rodentium</name>
    <dbReference type="NCBI Taxonomy" id="67825"/>
    <lineage>
        <taxon>Bacteria</taxon>
        <taxon>Pseudomonadati</taxon>
        <taxon>Pseudomonadota</taxon>
        <taxon>Gammaproteobacteria</taxon>
        <taxon>Enterobacterales</taxon>
        <taxon>Enterobacteriaceae</taxon>
        <taxon>Citrobacter</taxon>
    </lineage>
</organism>
<proteinExistence type="predicted"/>
<gene>
    <name evidence="1" type="ORF">E2R62_23970</name>
</gene>
<dbReference type="RefSeq" id="WP_012904699.1">
    <property type="nucleotide sequence ID" value="NZ_CAJTBI010000042.1"/>
</dbReference>
<reference evidence="1" key="1">
    <citation type="submission" date="2019-03" db="EMBL/GenBank/DDBJ databases">
        <title>Complete genome sequence of enteropathogenic Citrobacter rodentium strain DBS100.</title>
        <authorList>
            <person name="Popov G."/>
            <person name="Fiebig A."/>
            <person name="Shideler S."/>
            <person name="Coombes B."/>
            <person name="Savchenko A."/>
        </authorList>
    </citation>
    <scope>NUCLEOTIDE SEQUENCE</scope>
    <source>
        <strain evidence="1">DBS100</strain>
    </source>
</reference>